<dbReference type="EMBL" id="CADCTS010000549">
    <property type="protein sequence ID" value="CAA9345711.1"/>
    <property type="molecule type" value="Genomic_DNA"/>
</dbReference>
<evidence type="ECO:0000259" key="6">
    <source>
        <dbReference type="PROSITE" id="PS51918"/>
    </source>
</evidence>
<dbReference type="InterPro" id="IPR002792">
    <property type="entry name" value="TRAM_dom"/>
</dbReference>
<evidence type="ECO:0000313" key="7">
    <source>
        <dbReference type="EMBL" id="CAA9345711.1"/>
    </source>
</evidence>
<keyword evidence="7" id="KW-0808">Transferase</keyword>
<sequence length="267" mass="28336">MVTEARWLVEQGVRELVLVSENSTSYGKDLGDIRALEQLLGELSALDGLDWIRVSYLQPAEVRPSLVSAMTSTPKVVPYFDLSFQHASPTLLRRMRRFGDPDSFLGLIASIRAQAPTAGIRSNVICGFPGETEADVDVLSDFLGEAGLGALRGFGFSDEDGTEAARLDGQLPLYLVEERRERLADLVDELVAERAAQRVGEAVEVLVEEVSDVVSGRAAHQGPEVDGSVELVGAAGVRVGDLVPAVVTAGAGADLVARPLVAGQGRG</sequence>
<dbReference type="PROSITE" id="PS51918">
    <property type="entry name" value="RADICAL_SAM"/>
    <property type="match status" value="1"/>
</dbReference>
<evidence type="ECO:0000256" key="1">
    <source>
        <dbReference type="ARBA" id="ARBA00022485"/>
    </source>
</evidence>
<keyword evidence="7" id="KW-0687">Ribonucleoprotein</keyword>
<dbReference type="Pfam" id="PF04055">
    <property type="entry name" value="Radical_SAM"/>
    <property type="match status" value="1"/>
</dbReference>
<keyword evidence="7" id="KW-0689">Ribosomal protein</keyword>
<dbReference type="InterPro" id="IPR006638">
    <property type="entry name" value="Elp3/MiaA/NifB-like_rSAM"/>
</dbReference>
<proteinExistence type="predicted"/>
<dbReference type="GO" id="GO:0046872">
    <property type="term" value="F:metal ion binding"/>
    <property type="evidence" value="ECO:0007669"/>
    <property type="project" value="UniProtKB-KW"/>
</dbReference>
<dbReference type="InterPro" id="IPR005840">
    <property type="entry name" value="Ribosomal_uS12_MeSTrfase_RimO"/>
</dbReference>
<dbReference type="EC" id="2.8.4.4" evidence="7"/>
<dbReference type="GO" id="GO:0051539">
    <property type="term" value="F:4 iron, 4 sulfur cluster binding"/>
    <property type="evidence" value="ECO:0007669"/>
    <property type="project" value="UniProtKB-KW"/>
</dbReference>
<keyword evidence="2" id="KW-0949">S-adenosyl-L-methionine</keyword>
<keyword evidence="5" id="KW-0411">Iron-sulfur</keyword>
<dbReference type="GO" id="GO:0103039">
    <property type="term" value="F:protein methylthiotransferase activity"/>
    <property type="evidence" value="ECO:0007669"/>
    <property type="project" value="UniProtKB-EC"/>
</dbReference>
<keyword evidence="1" id="KW-0004">4Fe-4S</keyword>
<evidence type="ECO:0000256" key="4">
    <source>
        <dbReference type="ARBA" id="ARBA00023004"/>
    </source>
</evidence>
<dbReference type="PANTHER" id="PTHR43837">
    <property type="entry name" value="RIBOSOMAL PROTEIN S12 METHYLTHIOTRANSFERASE RIMO"/>
    <property type="match status" value="1"/>
</dbReference>
<gene>
    <name evidence="7" type="ORF">AVDCRST_MAG48-3916</name>
</gene>
<dbReference type="InterPro" id="IPR007197">
    <property type="entry name" value="rSAM"/>
</dbReference>
<dbReference type="InterPro" id="IPR012340">
    <property type="entry name" value="NA-bd_OB-fold"/>
</dbReference>
<dbReference type="Gene3D" id="3.80.30.20">
    <property type="entry name" value="tm_1862 like domain"/>
    <property type="match status" value="1"/>
</dbReference>
<dbReference type="SUPFAM" id="SSF102114">
    <property type="entry name" value="Radical SAM enzymes"/>
    <property type="match status" value="1"/>
</dbReference>
<evidence type="ECO:0000256" key="2">
    <source>
        <dbReference type="ARBA" id="ARBA00022691"/>
    </source>
</evidence>
<dbReference type="Pfam" id="PF18693">
    <property type="entry name" value="TRAM_2"/>
    <property type="match status" value="1"/>
</dbReference>
<dbReference type="InterPro" id="IPR023404">
    <property type="entry name" value="rSAM_horseshoe"/>
</dbReference>
<dbReference type="PANTHER" id="PTHR43837:SF1">
    <property type="entry name" value="RIBOSOMAL PROTEIN US12 METHYLTHIOTRANSFERASE RIMO"/>
    <property type="match status" value="1"/>
</dbReference>
<name>A0A6J4LZ53_9ACTN</name>
<dbReference type="GO" id="GO:0005840">
    <property type="term" value="C:ribosome"/>
    <property type="evidence" value="ECO:0007669"/>
    <property type="project" value="UniProtKB-KW"/>
</dbReference>
<organism evidence="7">
    <name type="scientific">uncultured Friedmanniella sp</name>
    <dbReference type="NCBI Taxonomy" id="335381"/>
    <lineage>
        <taxon>Bacteria</taxon>
        <taxon>Bacillati</taxon>
        <taxon>Actinomycetota</taxon>
        <taxon>Actinomycetes</taxon>
        <taxon>Propionibacteriales</taxon>
        <taxon>Nocardioidaceae</taxon>
        <taxon>Friedmanniella</taxon>
        <taxon>environmental samples</taxon>
    </lineage>
</organism>
<accession>A0A6J4LZ53</accession>
<dbReference type="Gene3D" id="2.40.50.140">
    <property type="entry name" value="Nucleic acid-binding proteins"/>
    <property type="match status" value="1"/>
</dbReference>
<evidence type="ECO:0000256" key="5">
    <source>
        <dbReference type="ARBA" id="ARBA00023014"/>
    </source>
</evidence>
<protein>
    <submittedName>
        <fullName evidence="7">Ribosomal protein S12p Asp88 (E. coli) methylthiotransferase</fullName>
        <ecNumber evidence="7">2.8.4.4</ecNumber>
    </submittedName>
</protein>
<keyword evidence="4" id="KW-0408">Iron</keyword>
<dbReference type="GO" id="GO:0005829">
    <property type="term" value="C:cytosol"/>
    <property type="evidence" value="ECO:0007669"/>
    <property type="project" value="TreeGrafter"/>
</dbReference>
<dbReference type="InterPro" id="IPR058240">
    <property type="entry name" value="rSAM_sf"/>
</dbReference>
<dbReference type="GO" id="GO:0035599">
    <property type="term" value="F:aspartic acid methylthiotransferase activity"/>
    <property type="evidence" value="ECO:0007669"/>
    <property type="project" value="TreeGrafter"/>
</dbReference>
<reference evidence="7" key="1">
    <citation type="submission" date="2020-02" db="EMBL/GenBank/DDBJ databases">
        <authorList>
            <person name="Meier V. D."/>
        </authorList>
    </citation>
    <scope>NUCLEOTIDE SEQUENCE</scope>
    <source>
        <strain evidence="7">AVDCRST_MAG48</strain>
    </source>
</reference>
<evidence type="ECO:0000256" key="3">
    <source>
        <dbReference type="ARBA" id="ARBA00022723"/>
    </source>
</evidence>
<dbReference type="SMART" id="SM00729">
    <property type="entry name" value="Elp3"/>
    <property type="match status" value="1"/>
</dbReference>
<feature type="domain" description="Radical SAM core" evidence="6">
    <location>
        <begin position="1"/>
        <end position="194"/>
    </location>
</feature>
<dbReference type="AlphaFoldDB" id="A0A6J4LZ53"/>
<keyword evidence="3" id="KW-0479">Metal-binding</keyword>